<feature type="region of interest" description="Disordered" evidence="1">
    <location>
        <begin position="12"/>
        <end position="31"/>
    </location>
</feature>
<gene>
    <name evidence="3" type="ORF">SAMN05216223_11630</name>
    <name evidence="4" type="ORF">SAMN05216223_12330</name>
</gene>
<name>A0A1H6DJI6_9ACTN</name>
<dbReference type="Pfam" id="PF08751">
    <property type="entry name" value="TrwC"/>
    <property type="match status" value="1"/>
</dbReference>
<dbReference type="SUPFAM" id="SSF55464">
    <property type="entry name" value="Origin of replication-binding domain, RBD-like"/>
    <property type="match status" value="1"/>
</dbReference>
<reference evidence="3 5" key="1">
    <citation type="submission" date="2016-10" db="EMBL/GenBank/DDBJ databases">
        <authorList>
            <person name="de Groot N.N."/>
        </authorList>
    </citation>
    <scope>NUCLEOTIDE SEQUENCE [LARGE SCALE GENOMIC DNA]</scope>
    <source>
        <strain evidence="3 5">CGMCC 4.2023</strain>
    </source>
</reference>
<evidence type="ECO:0000313" key="4">
    <source>
        <dbReference type="EMBL" id="SEG91109.1"/>
    </source>
</evidence>
<dbReference type="InterPro" id="IPR014862">
    <property type="entry name" value="TrwC"/>
</dbReference>
<dbReference type="AlphaFoldDB" id="A0A1H6DJI6"/>
<dbReference type="EMBL" id="FNVU01000023">
    <property type="protein sequence ID" value="SEG91109.1"/>
    <property type="molecule type" value="Genomic_DNA"/>
</dbReference>
<accession>A0A1H6DJI6</accession>
<protein>
    <submittedName>
        <fullName evidence="3">Conjugative relaxase domain-containing protein, TrwC/TraI family</fullName>
    </submittedName>
</protein>
<dbReference type="OrthoDB" id="4524286at2"/>
<dbReference type="RefSeq" id="WP_103889019.1">
    <property type="nucleotide sequence ID" value="NZ_FNVU01000016.1"/>
</dbReference>
<evidence type="ECO:0000259" key="2">
    <source>
        <dbReference type="Pfam" id="PF08751"/>
    </source>
</evidence>
<dbReference type="EMBL" id="FNVU01000016">
    <property type="protein sequence ID" value="SEG85301.1"/>
    <property type="molecule type" value="Genomic_DNA"/>
</dbReference>
<proteinExistence type="predicted"/>
<dbReference type="NCBIfam" id="NF041492">
    <property type="entry name" value="MobF"/>
    <property type="match status" value="1"/>
</dbReference>
<sequence length="287" mass="31633">MRLGRRFICPTYADDQEPGEPEAVIPDDDGKVPPARRRRMLRGPVAAFDLVARPPAPVSLLAALGGDATLEVIEAGHDAAVADVLAWVEDEAVVVYSGPAGTKWERPVGGLAVARFRHWDCRHRMPLLHGHLVVSVKGLRADGKWGHLDSRRQYAHVVAAGAPYNQRVLEEVCDRLGLATQPRIPTPGLRPVMELAGMPPELIDWSATRQRDTVRRGGRRRAAGRRPVAGEWAAPGRRRCSRPQAGSIVRLIPRWSASRSCARCPPTIDLDRLPRDLDRSQPCRRCG</sequence>
<evidence type="ECO:0000313" key="5">
    <source>
        <dbReference type="Proteomes" id="UP000236754"/>
    </source>
</evidence>
<dbReference type="Proteomes" id="UP000236754">
    <property type="component" value="Unassembled WGS sequence"/>
</dbReference>
<feature type="region of interest" description="Disordered" evidence="1">
    <location>
        <begin position="209"/>
        <end position="228"/>
    </location>
</feature>
<feature type="domain" description="TrwC relaxase" evidence="2">
    <location>
        <begin position="43"/>
        <end position="240"/>
    </location>
</feature>
<evidence type="ECO:0000313" key="3">
    <source>
        <dbReference type="EMBL" id="SEG85301.1"/>
    </source>
</evidence>
<keyword evidence="5" id="KW-1185">Reference proteome</keyword>
<organism evidence="3 5">
    <name type="scientific">Actinacidiphila yanglinensis</name>
    <dbReference type="NCBI Taxonomy" id="310779"/>
    <lineage>
        <taxon>Bacteria</taxon>
        <taxon>Bacillati</taxon>
        <taxon>Actinomycetota</taxon>
        <taxon>Actinomycetes</taxon>
        <taxon>Kitasatosporales</taxon>
        <taxon>Streptomycetaceae</taxon>
        <taxon>Actinacidiphila</taxon>
    </lineage>
</organism>
<evidence type="ECO:0000256" key="1">
    <source>
        <dbReference type="SAM" id="MobiDB-lite"/>
    </source>
</evidence>